<evidence type="ECO:0000313" key="1">
    <source>
        <dbReference type="EMBL" id="RAK20951.1"/>
    </source>
</evidence>
<dbReference type="EMBL" id="QLMI01000006">
    <property type="protein sequence ID" value="RAK20951.1"/>
    <property type="molecule type" value="Genomic_DNA"/>
</dbReference>
<proteinExistence type="predicted"/>
<name>A0A327YKC2_9FLAO</name>
<reference evidence="1 2" key="1">
    <citation type="submission" date="2018-06" db="EMBL/GenBank/DDBJ databases">
        <title>Genomic Encyclopedia of Type Strains, Phase III (KMG-III): the genomes of soil and plant-associated and newly described type strains.</title>
        <authorList>
            <person name="Whitman W."/>
        </authorList>
    </citation>
    <scope>NUCLEOTIDE SEQUENCE [LARGE SCALE GENOMIC DNA]</scope>
    <source>
        <strain evidence="1 2">CGMCC 1.12398</strain>
    </source>
</reference>
<accession>A0A327YKC2</accession>
<comment type="caution">
    <text evidence="1">The sequence shown here is derived from an EMBL/GenBank/DDBJ whole genome shotgun (WGS) entry which is preliminary data.</text>
</comment>
<organism evidence="1 2">
    <name type="scientific">Flavobacterium aquaticum</name>
    <dbReference type="NCBI Taxonomy" id="1236486"/>
    <lineage>
        <taxon>Bacteria</taxon>
        <taxon>Pseudomonadati</taxon>
        <taxon>Bacteroidota</taxon>
        <taxon>Flavobacteriia</taxon>
        <taxon>Flavobacteriales</taxon>
        <taxon>Flavobacteriaceae</taxon>
        <taxon>Flavobacterium</taxon>
    </lineage>
</organism>
<gene>
    <name evidence="1" type="ORF">B0I03_10661</name>
</gene>
<dbReference type="OrthoDB" id="1366369at2"/>
<evidence type="ECO:0000313" key="2">
    <source>
        <dbReference type="Proteomes" id="UP000249620"/>
    </source>
</evidence>
<dbReference type="AlphaFoldDB" id="A0A327YKC2"/>
<sequence length="111" mass="12768">MTSRYIYFISKSSTVIYKLCIGKGTAKERLKECELEIVSMLLAPVPEKLLPLKERIKKNLFYSGFRSSNEKGTASLTKSLYGKRNTTASKFIKDIYNLHTEVKSFIDYPEE</sequence>
<dbReference type="RefSeq" id="WP_111567345.1">
    <property type="nucleotide sequence ID" value="NZ_QLMI01000006.1"/>
</dbReference>
<protein>
    <submittedName>
        <fullName evidence="1">Uncharacterized protein</fullName>
    </submittedName>
</protein>
<keyword evidence="2" id="KW-1185">Reference proteome</keyword>
<dbReference type="Proteomes" id="UP000249620">
    <property type="component" value="Unassembled WGS sequence"/>
</dbReference>